<keyword evidence="3" id="KW-1185">Reference proteome</keyword>
<evidence type="ECO:0000256" key="1">
    <source>
        <dbReference type="SAM" id="SignalP"/>
    </source>
</evidence>
<evidence type="ECO:0000313" key="2">
    <source>
        <dbReference type="EMBL" id="OMH83877.1"/>
    </source>
</evidence>
<reference evidence="3" key="1">
    <citation type="submission" date="2017-01" db="EMBL/GenBank/DDBJ databases">
        <authorList>
            <person name="Wang Y."/>
            <person name="White M."/>
            <person name="Kvist S."/>
            <person name="Moncalvo J.-M."/>
        </authorList>
    </citation>
    <scope>NUCLEOTIDE SEQUENCE [LARGE SCALE GENOMIC DNA]</scope>
    <source>
        <strain evidence="3">COL-18-3</strain>
    </source>
</reference>
<name>A0A1R1PSD1_ZANCU</name>
<evidence type="ECO:0000313" key="3">
    <source>
        <dbReference type="Proteomes" id="UP000188320"/>
    </source>
</evidence>
<dbReference type="AlphaFoldDB" id="A0A1R1PSD1"/>
<comment type="caution">
    <text evidence="2">The sequence shown here is derived from an EMBL/GenBank/DDBJ whole genome shotgun (WGS) entry which is preliminary data.</text>
</comment>
<protein>
    <submittedName>
        <fullName evidence="2">Uncharacterized protein</fullName>
    </submittedName>
</protein>
<gene>
    <name evidence="2" type="ORF">AX774_g2613</name>
</gene>
<keyword evidence="1" id="KW-0732">Signal</keyword>
<organism evidence="2 3">
    <name type="scientific">Zancudomyces culisetae</name>
    <name type="common">Gut fungus</name>
    <name type="synonym">Smittium culisetae</name>
    <dbReference type="NCBI Taxonomy" id="1213189"/>
    <lineage>
        <taxon>Eukaryota</taxon>
        <taxon>Fungi</taxon>
        <taxon>Fungi incertae sedis</taxon>
        <taxon>Zoopagomycota</taxon>
        <taxon>Kickxellomycotina</taxon>
        <taxon>Harpellomycetes</taxon>
        <taxon>Harpellales</taxon>
        <taxon>Legeriomycetaceae</taxon>
        <taxon>Zancudomyces</taxon>
    </lineage>
</organism>
<accession>A0A1R1PSD1</accession>
<dbReference type="EMBL" id="LSSK01000294">
    <property type="protein sequence ID" value="OMH83877.1"/>
    <property type="molecule type" value="Genomic_DNA"/>
</dbReference>
<feature type="signal peptide" evidence="1">
    <location>
        <begin position="1"/>
        <end position="18"/>
    </location>
</feature>
<dbReference type="Proteomes" id="UP000188320">
    <property type="component" value="Unassembled WGS sequence"/>
</dbReference>
<proteinExistence type="predicted"/>
<sequence length="134" mass="15433">MKYYIFGTMLLALNGANGQAPSDMDLPYEKELVNNNLLFRNRRGLKVEMFLGNNHKERFKSIKIRPNKCYRIPSIKSARFQNGKPGKGWMVFCNSDDCGGKCLTESRKTWRGPKNIEKYIGGAANSMIWLYSRK</sequence>
<feature type="chain" id="PRO_5012638924" evidence="1">
    <location>
        <begin position="19"/>
        <end position="134"/>
    </location>
</feature>